<evidence type="ECO:0000313" key="1">
    <source>
        <dbReference type="EMBL" id="CAE7267474.1"/>
    </source>
</evidence>
<protein>
    <submittedName>
        <fullName evidence="1">Uncharacterized protein</fullName>
    </submittedName>
</protein>
<accession>A0A812MLA5</accession>
<comment type="caution">
    <text evidence="1">The sequence shown here is derived from an EMBL/GenBank/DDBJ whole genome shotgun (WGS) entry which is preliminary data.</text>
</comment>
<proteinExistence type="predicted"/>
<evidence type="ECO:0000313" key="2">
    <source>
        <dbReference type="Proteomes" id="UP000601435"/>
    </source>
</evidence>
<reference evidence="1" key="1">
    <citation type="submission" date="2021-02" db="EMBL/GenBank/DDBJ databases">
        <authorList>
            <person name="Dougan E. K."/>
            <person name="Rhodes N."/>
            <person name="Thang M."/>
            <person name="Chan C."/>
        </authorList>
    </citation>
    <scope>NUCLEOTIDE SEQUENCE</scope>
</reference>
<gene>
    <name evidence="1" type="ORF">SNEC2469_LOCUS6328</name>
</gene>
<dbReference type="OrthoDB" id="10512436at2759"/>
<organism evidence="1 2">
    <name type="scientific">Symbiodinium necroappetens</name>
    <dbReference type="NCBI Taxonomy" id="1628268"/>
    <lineage>
        <taxon>Eukaryota</taxon>
        <taxon>Sar</taxon>
        <taxon>Alveolata</taxon>
        <taxon>Dinophyceae</taxon>
        <taxon>Suessiales</taxon>
        <taxon>Symbiodiniaceae</taxon>
        <taxon>Symbiodinium</taxon>
    </lineage>
</organism>
<keyword evidence="2" id="KW-1185">Reference proteome</keyword>
<name>A0A812MLA5_9DINO</name>
<dbReference type="AlphaFoldDB" id="A0A812MLA5"/>
<dbReference type="Proteomes" id="UP000601435">
    <property type="component" value="Unassembled WGS sequence"/>
</dbReference>
<dbReference type="EMBL" id="CAJNJA010011172">
    <property type="protein sequence ID" value="CAE7267474.1"/>
    <property type="molecule type" value="Genomic_DNA"/>
</dbReference>
<sequence length="1119" mass="125735">MDKASVVKKLDAEMRKLFAVKNITESSGALHVMKYLEDMGSRDLVDKLKEVKHRLETMGVTWQSETTAVPFGCGTHEFWLFAYQLSLSMMRGVPKQVNVLETVRNFMDSPFSSQRSPLTVLSPAGGELDLGFHVSLGCTRSLAAKILCLMSLGLTDEELFAVRQEISACIQVKVVMEPPLPVGDQVAHSMRQKFVIAESTRPDILQMYIALDRSFTAQGLRYVSEIKKWIQSFNAKSSVEAAKLSEMECRMLLLLPQQNEAFFHLLEKHWDSFKASESGVTLRTLCSTLDPQLTKSDGAGLWASILQRTPEKNTFWLRREVTIFLHNVQDAVRSTKKGQTFSLRSRAPRLRDASPDQGYAMVGLFVQFRSDLLRMLGEDLYAKAETSFLRGVYDREFADKIRSQDPALSVESFQFASILMGSNTTVRSVAMMEAEANEALEQAQLKAWQTKVLKESTLFDDFVSRRRQHLMTRQADERQHLLEEEQKFQEAAQKYLDEWMPTVFVQKEGYVASQVLHQVADFALKQSVTEDALNSILLLDFTKLGTAFSKHLLVSIQIVADTIAAFPQSSAAVIFAPNTGVWGSTYGEGDAESATEKVESELKNLKAQLVYRKCSLVMAESSLASQSRRCGYHEMFLCISPTVDSEGSMVSHFASSTVWYRRTITEIPLCPVADYVVPDLNAMTATTSRAQRMKQALTGEGLYAKLISRLMRGLPAATANAPLLLVDLFAYDTSFAQARTRMCLDAAAPLPATRLVSMVWACDDNGTDCRHSMAEYLKTTHCRFLKDLVKKDHRNLLEKYDYVPKELTETACPTFDDKDFEYTIPVSENDKYFLPFRQDKLEAMAFNAQETEFKNTIAKRNEKYNPGGIPFNPRKRKAEKDLDYENEAAGGEGPVLAASNTSLEQLPKPVITIVPEELSNPPFKVLIDQKKQLWIEAVNEGTIGTNTPLLLAWGSFLTGAEVQPRQDKGAKLLTFKLQDSSATAFFFHDTSDSLSPGFQSKICSLRTFLTYLEGQKILRPHFVAHSIQTVEGEEKFIVKNTEVCAFEAKSLPQKQKPGFQNALSMLDILDVGQYAKVAHRVKYLDTKQQQGLYPQKPGVFLRRSLTLEKGKLYKLTSAD</sequence>